<dbReference type="EMBL" id="NNRN01000041">
    <property type="protein sequence ID" value="OYR31175.1"/>
    <property type="molecule type" value="Genomic_DNA"/>
</dbReference>
<protein>
    <submittedName>
        <fullName evidence="1">Uncharacterized protein</fullName>
    </submittedName>
</protein>
<gene>
    <name evidence="1" type="ORF">CES86_1382</name>
</gene>
<dbReference type="AlphaFoldDB" id="A0A256GVC5"/>
<evidence type="ECO:0000313" key="2">
    <source>
        <dbReference type="Proteomes" id="UP000216363"/>
    </source>
</evidence>
<dbReference type="Proteomes" id="UP000216363">
    <property type="component" value="Unassembled WGS sequence"/>
</dbReference>
<evidence type="ECO:0000313" key="1">
    <source>
        <dbReference type="EMBL" id="OYR31175.1"/>
    </source>
</evidence>
<reference evidence="1 2" key="1">
    <citation type="submission" date="2017-07" db="EMBL/GenBank/DDBJ databases">
        <title>Draft genome of Ochrobactrum lupini type strain LUP21.</title>
        <authorList>
            <person name="Krzyzanowska D.M."/>
            <person name="Jafra S."/>
        </authorList>
    </citation>
    <scope>NUCLEOTIDE SEQUENCE [LARGE SCALE GENOMIC DNA]</scope>
    <source>
        <strain evidence="1 2">LUP21</strain>
    </source>
</reference>
<name>A0A256GVC5_9HYPH</name>
<comment type="caution">
    <text evidence="1">The sequence shown here is derived from an EMBL/GenBank/DDBJ whole genome shotgun (WGS) entry which is preliminary data.</text>
</comment>
<sequence>MSAPSENRAAERDGYGCLRGDYSAKVKYNLTLFFYQFH</sequence>
<organism evidence="1 2">
    <name type="scientific">Brucella lupini</name>
    <dbReference type="NCBI Taxonomy" id="255457"/>
    <lineage>
        <taxon>Bacteria</taxon>
        <taxon>Pseudomonadati</taxon>
        <taxon>Pseudomonadota</taxon>
        <taxon>Alphaproteobacteria</taxon>
        <taxon>Hyphomicrobiales</taxon>
        <taxon>Brucellaceae</taxon>
        <taxon>Brucella/Ochrobactrum group</taxon>
        <taxon>Brucella</taxon>
    </lineage>
</organism>
<accession>A0A256GVC5</accession>
<proteinExistence type="predicted"/>